<dbReference type="Proteomes" id="UP000002624">
    <property type="component" value="Unassembled WGS sequence"/>
</dbReference>
<sequence>MPGASLREIGGLSGLDNKVFLQACSLFLLGKESRVVGIFHKERRASILRQSKNTRYTQQLPVGIFRSYSHAATVLVSSYSAGRHIWARYMALPFAKHNGSKPNRQGTFHKDHHPPFGWTIAIPATLLFYK</sequence>
<name>C6H7U0_AJECH</name>
<gene>
    <name evidence="1" type="ORF">HCDG_01501</name>
</gene>
<dbReference type="EMBL" id="GG692420">
    <property type="protein sequence ID" value="EER43471.1"/>
    <property type="molecule type" value="Genomic_DNA"/>
</dbReference>
<proteinExistence type="predicted"/>
<dbReference type="VEuPathDB" id="FungiDB:HCDG_01501"/>
<protein>
    <submittedName>
        <fullName evidence="1">Uncharacterized protein</fullName>
    </submittedName>
</protein>
<organism evidence="1 2">
    <name type="scientific">Ajellomyces capsulatus (strain H143)</name>
    <name type="common">Darling's disease fungus</name>
    <name type="synonym">Histoplasma capsulatum</name>
    <dbReference type="NCBI Taxonomy" id="544712"/>
    <lineage>
        <taxon>Eukaryota</taxon>
        <taxon>Fungi</taxon>
        <taxon>Dikarya</taxon>
        <taxon>Ascomycota</taxon>
        <taxon>Pezizomycotina</taxon>
        <taxon>Eurotiomycetes</taxon>
        <taxon>Eurotiomycetidae</taxon>
        <taxon>Onygenales</taxon>
        <taxon>Ajellomycetaceae</taxon>
        <taxon>Histoplasma</taxon>
    </lineage>
</organism>
<accession>C6H7U0</accession>
<reference evidence="2" key="1">
    <citation type="submission" date="2009-05" db="EMBL/GenBank/DDBJ databases">
        <title>The genome sequence of Ajellomyces capsulatus strain H143.</title>
        <authorList>
            <person name="Champion M."/>
            <person name="Cuomo C.A."/>
            <person name="Ma L.-J."/>
            <person name="Henn M.R."/>
            <person name="Sil A."/>
            <person name="Goldman B."/>
            <person name="Young S.K."/>
            <person name="Kodira C.D."/>
            <person name="Zeng Q."/>
            <person name="Koehrsen M."/>
            <person name="Alvarado L."/>
            <person name="Berlin A.M."/>
            <person name="Borenstein D."/>
            <person name="Chen Z."/>
            <person name="Engels R."/>
            <person name="Freedman E."/>
            <person name="Gellesch M."/>
            <person name="Goldberg J."/>
            <person name="Griggs A."/>
            <person name="Gujja S."/>
            <person name="Heiman D.I."/>
            <person name="Hepburn T.A."/>
            <person name="Howarth C."/>
            <person name="Jen D."/>
            <person name="Larson L."/>
            <person name="Lewis B."/>
            <person name="Mehta T."/>
            <person name="Park D."/>
            <person name="Pearson M."/>
            <person name="Roberts A."/>
            <person name="Saif S."/>
            <person name="Shea T.D."/>
            <person name="Shenoy N."/>
            <person name="Sisk P."/>
            <person name="Stolte C."/>
            <person name="Sykes S."/>
            <person name="Walk T."/>
            <person name="White J."/>
            <person name="Yandava C."/>
            <person name="Klein B."/>
            <person name="McEwen J.G."/>
            <person name="Puccia R."/>
            <person name="Goldman G.H."/>
            <person name="Felipe M.S."/>
            <person name="Nino-Vega G."/>
            <person name="San-Blas G."/>
            <person name="Taylor J.W."/>
            <person name="Mendoza L."/>
            <person name="Galagan J.E."/>
            <person name="Nusbaum C."/>
            <person name="Birren B.W."/>
        </authorList>
    </citation>
    <scope>NUCLEOTIDE SEQUENCE [LARGE SCALE GENOMIC DNA]</scope>
    <source>
        <strain evidence="2">H143</strain>
    </source>
</reference>
<evidence type="ECO:0000313" key="1">
    <source>
        <dbReference type="EMBL" id="EER43471.1"/>
    </source>
</evidence>
<evidence type="ECO:0000313" key="2">
    <source>
        <dbReference type="Proteomes" id="UP000002624"/>
    </source>
</evidence>
<dbReference type="AlphaFoldDB" id="C6H7U0"/>
<dbReference type="HOGENOM" id="CLU_1937493_0_0_1"/>